<dbReference type="Pfam" id="PF00665">
    <property type="entry name" value="rve"/>
    <property type="match status" value="1"/>
</dbReference>
<proteinExistence type="predicted"/>
<gene>
    <name evidence="2" type="ORF">BAA01_04150</name>
</gene>
<dbReference type="AlphaFoldDB" id="A0A1Y3PDD3"/>
<dbReference type="PROSITE" id="PS50994">
    <property type="entry name" value="INTEGRASE"/>
    <property type="match status" value="1"/>
</dbReference>
<sequence length="225" mass="26184">MEIDLVEHNGGSTLGHYAYTLNVVDIVSGYSRRRAFLGRSQAVVFQALTLILSEWPFTPWGLHSDNGSEFFNGLLLRFCQQLGFELTRSRPYRKNDNAHVEQKNRQFVREVVGYKRYDTPEAVEWLNEVYACLDPYANFFLPMRKVIAKERRGVKVRQTFDQAKAHFDRLVEAGVLVSETRERLEKERQALNPLDLHQRLEILLAQGPSSFTTRQETVERDLVFM</sequence>
<dbReference type="InterPro" id="IPR012337">
    <property type="entry name" value="RNaseH-like_sf"/>
</dbReference>
<comment type="caution">
    <text evidence="2">The sequence shown here is derived from an EMBL/GenBank/DDBJ whole genome shotgun (WGS) entry which is preliminary data.</text>
</comment>
<dbReference type="Proteomes" id="UP000196475">
    <property type="component" value="Unassembled WGS sequence"/>
</dbReference>
<reference evidence="3" key="1">
    <citation type="submission" date="2016-06" db="EMBL/GenBank/DDBJ databases">
        <authorList>
            <person name="Nascimento L."/>
            <person name="Pereira R.V."/>
            <person name="Martins L.F."/>
            <person name="Quaggio R.B."/>
            <person name="Silva A.M."/>
            <person name="Setubal J.C."/>
        </authorList>
    </citation>
    <scope>NUCLEOTIDE SEQUENCE [LARGE SCALE GENOMIC DNA]</scope>
</reference>
<protein>
    <recommendedName>
        <fullName evidence="1">Integrase catalytic domain-containing protein</fullName>
    </recommendedName>
</protein>
<dbReference type="InterPro" id="IPR036397">
    <property type="entry name" value="RNaseH_sf"/>
</dbReference>
<dbReference type="SUPFAM" id="SSF53098">
    <property type="entry name" value="Ribonuclease H-like"/>
    <property type="match status" value="1"/>
</dbReference>
<feature type="domain" description="Integrase catalytic" evidence="1">
    <location>
        <begin position="1"/>
        <end position="159"/>
    </location>
</feature>
<accession>A0A1Y3PDD3</accession>
<dbReference type="EMBL" id="LZRT01000109">
    <property type="protein sequence ID" value="OUM85194.1"/>
    <property type="molecule type" value="Genomic_DNA"/>
</dbReference>
<evidence type="ECO:0000313" key="3">
    <source>
        <dbReference type="Proteomes" id="UP000196475"/>
    </source>
</evidence>
<evidence type="ECO:0000313" key="2">
    <source>
        <dbReference type="EMBL" id="OUM85194.1"/>
    </source>
</evidence>
<dbReference type="InterPro" id="IPR001584">
    <property type="entry name" value="Integrase_cat-core"/>
</dbReference>
<dbReference type="Gene3D" id="3.30.420.10">
    <property type="entry name" value="Ribonuclease H-like superfamily/Ribonuclease H"/>
    <property type="match status" value="1"/>
</dbReference>
<dbReference type="GO" id="GO:0015074">
    <property type="term" value="P:DNA integration"/>
    <property type="evidence" value="ECO:0007669"/>
    <property type="project" value="InterPro"/>
</dbReference>
<name>A0A1Y3PDD3_9BACI</name>
<organism evidence="2 3">
    <name type="scientific">Bacillus thermozeamaize</name>
    <dbReference type="NCBI Taxonomy" id="230954"/>
    <lineage>
        <taxon>Bacteria</taxon>
        <taxon>Bacillati</taxon>
        <taxon>Bacillota</taxon>
        <taxon>Bacilli</taxon>
        <taxon>Bacillales</taxon>
        <taxon>Bacillaceae</taxon>
        <taxon>Bacillus</taxon>
    </lineage>
</organism>
<evidence type="ECO:0000259" key="1">
    <source>
        <dbReference type="PROSITE" id="PS50994"/>
    </source>
</evidence>
<dbReference type="GO" id="GO:0003676">
    <property type="term" value="F:nucleic acid binding"/>
    <property type="evidence" value="ECO:0007669"/>
    <property type="project" value="InterPro"/>
</dbReference>